<feature type="compositionally biased region" description="Basic and acidic residues" evidence="7">
    <location>
        <begin position="217"/>
        <end position="232"/>
    </location>
</feature>
<feature type="transmembrane region" description="Helical" evidence="8">
    <location>
        <begin position="393"/>
        <end position="415"/>
    </location>
</feature>
<dbReference type="GO" id="GO:0008273">
    <property type="term" value="F:calcium, potassium:sodium antiporter activity"/>
    <property type="evidence" value="ECO:0007669"/>
    <property type="project" value="TreeGrafter"/>
</dbReference>
<keyword evidence="3" id="KW-0050">Antiport</keyword>
<dbReference type="GO" id="GO:0006874">
    <property type="term" value="P:intracellular calcium ion homeostasis"/>
    <property type="evidence" value="ECO:0007669"/>
    <property type="project" value="TreeGrafter"/>
</dbReference>
<evidence type="ECO:0000313" key="10">
    <source>
        <dbReference type="EMBL" id="RSH93728.1"/>
    </source>
</evidence>
<dbReference type="InterPro" id="IPR004837">
    <property type="entry name" value="NaCa_Exmemb"/>
</dbReference>
<keyword evidence="3" id="KW-0813">Transport</keyword>
<keyword evidence="11" id="KW-1185">Reference proteome</keyword>
<dbReference type="InterPro" id="IPR044880">
    <property type="entry name" value="NCX_ion-bd_dom_sf"/>
</dbReference>
<dbReference type="Gene3D" id="1.20.1420.30">
    <property type="entry name" value="NCX, central ion-binding region"/>
    <property type="match status" value="2"/>
</dbReference>
<comment type="subcellular location">
    <subcellularLocation>
        <location evidence="1">Membrane</location>
        <topology evidence="1">Multi-pass membrane protein</topology>
    </subcellularLocation>
</comment>
<organism evidence="10 11">
    <name type="scientific">Saitozyma podzolica</name>
    <dbReference type="NCBI Taxonomy" id="1890683"/>
    <lineage>
        <taxon>Eukaryota</taxon>
        <taxon>Fungi</taxon>
        <taxon>Dikarya</taxon>
        <taxon>Basidiomycota</taxon>
        <taxon>Agaricomycotina</taxon>
        <taxon>Tremellomycetes</taxon>
        <taxon>Tremellales</taxon>
        <taxon>Trimorphomycetaceae</taxon>
        <taxon>Saitozyma</taxon>
    </lineage>
</organism>
<dbReference type="GO" id="GO:0005886">
    <property type="term" value="C:plasma membrane"/>
    <property type="evidence" value="ECO:0007669"/>
    <property type="project" value="TreeGrafter"/>
</dbReference>
<evidence type="ECO:0000256" key="4">
    <source>
        <dbReference type="ARBA" id="ARBA00022692"/>
    </source>
</evidence>
<evidence type="ECO:0000259" key="9">
    <source>
        <dbReference type="Pfam" id="PF01699"/>
    </source>
</evidence>
<dbReference type="Pfam" id="PF01699">
    <property type="entry name" value="Na_Ca_ex"/>
    <property type="match status" value="2"/>
</dbReference>
<keyword evidence="6 8" id="KW-0472">Membrane</keyword>
<feature type="transmembrane region" description="Helical" evidence="8">
    <location>
        <begin position="456"/>
        <end position="474"/>
    </location>
</feature>
<dbReference type="AlphaFoldDB" id="A0A427YRH7"/>
<dbReference type="EMBL" id="RSCD01000003">
    <property type="protein sequence ID" value="RSH93728.1"/>
    <property type="molecule type" value="Genomic_DNA"/>
</dbReference>
<name>A0A427YRH7_9TREE</name>
<feature type="region of interest" description="Disordered" evidence="7">
    <location>
        <begin position="194"/>
        <end position="324"/>
    </location>
</feature>
<evidence type="ECO:0000256" key="8">
    <source>
        <dbReference type="SAM" id="Phobius"/>
    </source>
</evidence>
<dbReference type="Proteomes" id="UP000279259">
    <property type="component" value="Unassembled WGS sequence"/>
</dbReference>
<protein>
    <recommendedName>
        <fullName evidence="9">Sodium/calcium exchanger membrane region domain-containing protein</fullName>
    </recommendedName>
</protein>
<feature type="transmembrane region" description="Helical" evidence="8">
    <location>
        <begin position="486"/>
        <end position="502"/>
    </location>
</feature>
<dbReference type="GO" id="GO:0005262">
    <property type="term" value="F:calcium channel activity"/>
    <property type="evidence" value="ECO:0007669"/>
    <property type="project" value="TreeGrafter"/>
</dbReference>
<comment type="similarity">
    <text evidence="2">Belongs to the Ca(2+):cation antiporter (CaCA) (TC 2.A.19) family. SLC24A subfamily.</text>
</comment>
<evidence type="ECO:0000256" key="6">
    <source>
        <dbReference type="ARBA" id="ARBA00023136"/>
    </source>
</evidence>
<evidence type="ECO:0000256" key="1">
    <source>
        <dbReference type="ARBA" id="ARBA00004141"/>
    </source>
</evidence>
<reference evidence="10 11" key="1">
    <citation type="submission" date="2018-11" db="EMBL/GenBank/DDBJ databases">
        <title>Genome sequence of Saitozyma podzolica DSM 27192.</title>
        <authorList>
            <person name="Aliyu H."/>
            <person name="Gorte O."/>
            <person name="Ochsenreither K."/>
        </authorList>
    </citation>
    <scope>NUCLEOTIDE SEQUENCE [LARGE SCALE GENOMIC DNA]</scope>
    <source>
        <strain evidence="10 11">DSM 27192</strain>
    </source>
</reference>
<accession>A0A427YRH7</accession>
<dbReference type="PANTHER" id="PTHR10846:SF8">
    <property type="entry name" value="INNER MEMBRANE PROTEIN YRBG"/>
    <property type="match status" value="1"/>
</dbReference>
<feature type="domain" description="Sodium/calcium exchanger membrane region" evidence="9">
    <location>
        <begin position="329"/>
        <end position="501"/>
    </location>
</feature>
<feature type="transmembrane region" description="Helical" evidence="8">
    <location>
        <begin position="42"/>
        <end position="64"/>
    </location>
</feature>
<feature type="transmembrane region" description="Helical" evidence="8">
    <location>
        <begin position="329"/>
        <end position="347"/>
    </location>
</feature>
<evidence type="ECO:0000313" key="11">
    <source>
        <dbReference type="Proteomes" id="UP000279259"/>
    </source>
</evidence>
<keyword evidence="5 8" id="KW-1133">Transmembrane helix</keyword>
<feature type="compositionally biased region" description="Polar residues" evidence="7">
    <location>
        <begin position="260"/>
        <end position="278"/>
    </location>
</feature>
<feature type="compositionally biased region" description="Low complexity" evidence="7">
    <location>
        <begin position="279"/>
        <end position="308"/>
    </location>
</feature>
<feature type="compositionally biased region" description="Low complexity" evidence="7">
    <location>
        <begin position="237"/>
        <end position="255"/>
    </location>
</feature>
<evidence type="ECO:0000256" key="7">
    <source>
        <dbReference type="SAM" id="MobiDB-lite"/>
    </source>
</evidence>
<feature type="domain" description="Sodium/calcium exchanger membrane region" evidence="9">
    <location>
        <begin position="20"/>
        <end position="182"/>
    </location>
</feature>
<dbReference type="InterPro" id="IPR004481">
    <property type="entry name" value="K/Na/Ca-exchanger"/>
</dbReference>
<proteinExistence type="inferred from homology"/>
<feature type="transmembrane region" description="Helical" evidence="8">
    <location>
        <begin position="12"/>
        <end position="30"/>
    </location>
</feature>
<dbReference type="STRING" id="1890683.A0A427YRH7"/>
<feature type="compositionally biased region" description="Acidic residues" evidence="7">
    <location>
        <begin position="197"/>
        <end position="216"/>
    </location>
</feature>
<feature type="region of interest" description="Disordered" evidence="7">
    <location>
        <begin position="424"/>
        <end position="446"/>
    </location>
</feature>
<feature type="transmembrane region" description="Helical" evidence="8">
    <location>
        <begin position="126"/>
        <end position="146"/>
    </location>
</feature>
<evidence type="ECO:0000256" key="5">
    <source>
        <dbReference type="ARBA" id="ARBA00022989"/>
    </source>
</evidence>
<evidence type="ECO:0000256" key="2">
    <source>
        <dbReference type="ARBA" id="ARBA00005364"/>
    </source>
</evidence>
<feature type="transmembrane region" description="Helical" evidence="8">
    <location>
        <begin position="84"/>
        <end position="106"/>
    </location>
</feature>
<feature type="compositionally biased region" description="Basic residues" evidence="7">
    <location>
        <begin position="313"/>
        <end position="322"/>
    </location>
</feature>
<keyword evidence="4 8" id="KW-0812">Transmembrane</keyword>
<gene>
    <name evidence="10" type="ORF">EHS25_006376</name>
</gene>
<comment type="caution">
    <text evidence="10">The sequence shown here is derived from an EMBL/GenBank/DDBJ whole genome shotgun (WGS) entry which is preliminary data.</text>
</comment>
<feature type="compositionally biased region" description="Gly residues" evidence="7">
    <location>
        <begin position="433"/>
        <end position="446"/>
    </location>
</feature>
<dbReference type="PANTHER" id="PTHR10846">
    <property type="entry name" value="SODIUM/POTASSIUM/CALCIUM EXCHANGER"/>
    <property type="match status" value="1"/>
</dbReference>
<dbReference type="OrthoDB" id="2127281at2759"/>
<evidence type="ECO:0000256" key="3">
    <source>
        <dbReference type="ARBA" id="ARBA00022449"/>
    </source>
</evidence>
<feature type="transmembrane region" description="Helical" evidence="8">
    <location>
        <begin position="353"/>
        <end position="372"/>
    </location>
</feature>
<feature type="transmembrane region" description="Helical" evidence="8">
    <location>
        <begin position="166"/>
        <end position="186"/>
    </location>
</feature>
<sequence length="503" mass="51970">MLPLIDSPSLAPAVRGLLNAAVFVLSLFLLERSADVFVDSTAVVAKRFGVPTILVGLLTAGAEWEEASALAVVVSALVQNNEDLAISNILGSCTANILGSFSIGLLFSRRDAPLTLSANDAFSGRLYSSILVLIEVGVMILGPGWTLLRHRGHAGGAEEGKSAGRWVGIVLLVGFAMYVAGIWYGIKKGKMIAPEGSDSESDSDSSDEDGAGDTEGEGERRDRSGVRRESRARLQRATSAPASVAVAAAPTETTALLSVPTETNTGTSPNSDAGTLTNADVDANASVSASASAHAGANASADAPSPSGDARRPHSRPPRRRPTPTWRHVALLILSMIGLTNAGALLSGTTSSLAILLGISQSTAGLSILSVATTVPEKLVAYKSARKAQAGVLVANTVGSDVFLLTLVLGVVWAARGHMPFTRGNRYGTPSTPGGGGDGNGDGDGGGSGGMDAETLWIWVDLGVVLLSSVWLWFVVRAGTFKRRTGGAMIVCYIAYLVFLFAR</sequence>